<dbReference type="Proteomes" id="UP000287651">
    <property type="component" value="Unassembled WGS sequence"/>
</dbReference>
<evidence type="ECO:0000313" key="1">
    <source>
        <dbReference type="EMBL" id="RRT73063.1"/>
    </source>
</evidence>
<protein>
    <submittedName>
        <fullName evidence="1">Uncharacterized protein</fullName>
    </submittedName>
</protein>
<dbReference type="AlphaFoldDB" id="A0A427AA16"/>
<organism evidence="1 2">
    <name type="scientific">Ensete ventricosum</name>
    <name type="common">Abyssinian banana</name>
    <name type="synonym">Musa ensete</name>
    <dbReference type="NCBI Taxonomy" id="4639"/>
    <lineage>
        <taxon>Eukaryota</taxon>
        <taxon>Viridiplantae</taxon>
        <taxon>Streptophyta</taxon>
        <taxon>Embryophyta</taxon>
        <taxon>Tracheophyta</taxon>
        <taxon>Spermatophyta</taxon>
        <taxon>Magnoliopsida</taxon>
        <taxon>Liliopsida</taxon>
        <taxon>Zingiberales</taxon>
        <taxon>Musaceae</taxon>
        <taxon>Ensete</taxon>
    </lineage>
</organism>
<evidence type="ECO:0000313" key="2">
    <source>
        <dbReference type="Proteomes" id="UP000287651"/>
    </source>
</evidence>
<proteinExistence type="predicted"/>
<sequence length="140" mass="15434">MCTTAATLLLSPNPRSRLCHRCPSFHPAKATPSFYRHISQSWLHQRLLFRSPHSTVPLTTAASVSLSTAPAPTVKLLPLLASPSPARDRHPCRPQPLLPCLYFVFSVVKDIEGSFSLSEPTLVMLDKSQHQIDADLPSLL</sequence>
<dbReference type="EMBL" id="AMZH03003207">
    <property type="protein sequence ID" value="RRT73063.1"/>
    <property type="molecule type" value="Genomic_DNA"/>
</dbReference>
<accession>A0A427AA16</accession>
<comment type="caution">
    <text evidence="1">The sequence shown here is derived from an EMBL/GenBank/DDBJ whole genome shotgun (WGS) entry which is preliminary data.</text>
</comment>
<name>A0A427AA16_ENSVE</name>
<gene>
    <name evidence="1" type="ORF">B296_00017101</name>
</gene>
<reference evidence="1 2" key="1">
    <citation type="journal article" date="2014" name="Agronomy (Basel)">
        <title>A Draft Genome Sequence for Ensete ventricosum, the Drought-Tolerant Tree Against Hunger.</title>
        <authorList>
            <person name="Harrison J."/>
            <person name="Moore K.A."/>
            <person name="Paszkiewicz K."/>
            <person name="Jones T."/>
            <person name="Grant M."/>
            <person name="Ambacheew D."/>
            <person name="Muzemil S."/>
            <person name="Studholme D.J."/>
        </authorList>
    </citation>
    <scope>NUCLEOTIDE SEQUENCE [LARGE SCALE GENOMIC DNA]</scope>
</reference>